<dbReference type="WBParaSite" id="PSAMB.scaffold8089size6647.g30937.t1">
    <property type="protein sequence ID" value="PSAMB.scaffold8089size6647.g30937.t1"/>
    <property type="gene ID" value="PSAMB.scaffold8089size6647.g30937"/>
</dbReference>
<comment type="similarity">
    <text evidence="1">Belongs to the TTC38 family.</text>
</comment>
<dbReference type="PANTHER" id="PTHR16263">
    <property type="entry name" value="TETRATRICOPEPTIDE REPEAT PROTEIN 38"/>
    <property type="match status" value="1"/>
</dbReference>
<evidence type="ECO:0000313" key="6">
    <source>
        <dbReference type="WBParaSite" id="PSAMB.scaffold8089size6647.g30937.t1"/>
    </source>
</evidence>
<sequence>MTLYNTAWKDSGLPVSTSSNEAAKLYDAVLRQYLSWSDCDALGGLEKSCKSLLEADPSFVLGRTLVLGLEVIGTGRSTRLDKEFANQLDELYADSLKSSITLREKLHARAIKQFADGLLTESCETWECILNEHPTDLLALKFVQDGYFYLGDKVGIRDSVGRVLPKWKSDTPGYSYLKGMWAFGLEECGDYDSAEKAAKEALDARRYDGWATHAMAHCFEMNGRYEEGIKFMSNTVQDWSSCNFLACHNFWHTALYHIEKKDYEGAVDIFDKEIGPRGSSGAMLDVVDSCSLLYRFQLEGLELGSRWDPVYEYCRPHVDDHILSFNDVHICMAIIGKGDEDGLAKYRESIAEYIKSAVGDNRELTAKYGLPICEALAAFNSKDYQTAVDKLYPIHDQIYRIGGSHAQRDVFDQMLIHSCLKSADANQNKLAKELIIRRNTLKSGSTFPERLACQFKMMHLD</sequence>
<keyword evidence="3" id="KW-0677">Repeat</keyword>
<organism evidence="5 6">
    <name type="scientific">Plectus sambesii</name>
    <dbReference type="NCBI Taxonomy" id="2011161"/>
    <lineage>
        <taxon>Eukaryota</taxon>
        <taxon>Metazoa</taxon>
        <taxon>Ecdysozoa</taxon>
        <taxon>Nematoda</taxon>
        <taxon>Chromadorea</taxon>
        <taxon>Plectida</taxon>
        <taxon>Plectina</taxon>
        <taxon>Plectoidea</taxon>
        <taxon>Plectidae</taxon>
        <taxon>Plectus</taxon>
    </lineage>
</organism>
<dbReference type="CDD" id="cd05804">
    <property type="entry name" value="StaR_like"/>
    <property type="match status" value="1"/>
</dbReference>
<protein>
    <recommendedName>
        <fullName evidence="2">Tetratricopeptide repeat protein 38</fullName>
    </recommendedName>
</protein>
<proteinExistence type="inferred from homology"/>
<evidence type="ECO:0000256" key="1">
    <source>
        <dbReference type="ARBA" id="ARBA00005857"/>
    </source>
</evidence>
<keyword evidence="4" id="KW-0802">TPR repeat</keyword>
<keyword evidence="5" id="KW-1185">Reference proteome</keyword>
<evidence type="ECO:0000256" key="3">
    <source>
        <dbReference type="ARBA" id="ARBA00022737"/>
    </source>
</evidence>
<name>A0A914XJD6_9BILA</name>
<dbReference type="PANTHER" id="PTHR16263:SF4">
    <property type="entry name" value="TETRATRICOPEPTIDE REPEAT PROTEIN 38"/>
    <property type="match status" value="1"/>
</dbReference>
<dbReference type="Proteomes" id="UP000887566">
    <property type="component" value="Unplaced"/>
</dbReference>
<dbReference type="AlphaFoldDB" id="A0A914XJD6"/>
<evidence type="ECO:0000313" key="5">
    <source>
        <dbReference type="Proteomes" id="UP000887566"/>
    </source>
</evidence>
<dbReference type="SUPFAM" id="SSF48452">
    <property type="entry name" value="TPR-like"/>
    <property type="match status" value="1"/>
</dbReference>
<reference evidence="6" key="1">
    <citation type="submission" date="2022-11" db="UniProtKB">
        <authorList>
            <consortium name="WormBaseParasite"/>
        </authorList>
    </citation>
    <scope>IDENTIFICATION</scope>
</reference>
<dbReference type="Gene3D" id="1.25.40.10">
    <property type="entry name" value="Tetratricopeptide repeat domain"/>
    <property type="match status" value="1"/>
</dbReference>
<accession>A0A914XJD6</accession>
<dbReference type="InterPro" id="IPR011990">
    <property type="entry name" value="TPR-like_helical_dom_sf"/>
</dbReference>
<dbReference type="InterPro" id="IPR033891">
    <property type="entry name" value="TTC38"/>
</dbReference>
<evidence type="ECO:0000256" key="2">
    <source>
        <dbReference type="ARBA" id="ARBA00019992"/>
    </source>
</evidence>
<evidence type="ECO:0000256" key="4">
    <source>
        <dbReference type="ARBA" id="ARBA00022803"/>
    </source>
</evidence>